<dbReference type="InterPro" id="IPR002048">
    <property type="entry name" value="EF_hand_dom"/>
</dbReference>
<dbReference type="InterPro" id="IPR018247">
    <property type="entry name" value="EF_Hand_1_Ca_BS"/>
</dbReference>
<comment type="caution">
    <text evidence="9">The sequence shown here is derived from an EMBL/GenBank/DDBJ whole genome shotgun (WGS) entry which is preliminary data.</text>
</comment>
<dbReference type="Proteomes" id="UP001209570">
    <property type="component" value="Unassembled WGS sequence"/>
</dbReference>
<feature type="domain" description="EF-hand" evidence="8">
    <location>
        <begin position="105"/>
        <end position="140"/>
    </location>
</feature>
<dbReference type="GO" id="GO:0012505">
    <property type="term" value="C:endomembrane system"/>
    <property type="evidence" value="ECO:0007669"/>
    <property type="project" value="UniProtKB-SubCell"/>
</dbReference>
<organism evidence="9 10">
    <name type="scientific">Pythium insidiosum</name>
    <name type="common">Pythiosis disease agent</name>
    <dbReference type="NCBI Taxonomy" id="114742"/>
    <lineage>
        <taxon>Eukaryota</taxon>
        <taxon>Sar</taxon>
        <taxon>Stramenopiles</taxon>
        <taxon>Oomycota</taxon>
        <taxon>Peronosporomycetes</taxon>
        <taxon>Pythiales</taxon>
        <taxon>Pythiaceae</taxon>
        <taxon>Pythium</taxon>
    </lineage>
</organism>
<dbReference type="InterPro" id="IPR011992">
    <property type="entry name" value="EF-hand-dom_pair"/>
</dbReference>
<dbReference type="CDD" id="cd00051">
    <property type="entry name" value="EFh"/>
    <property type="match status" value="1"/>
</dbReference>
<evidence type="ECO:0000256" key="2">
    <source>
        <dbReference type="ARBA" id="ARBA00004496"/>
    </source>
</evidence>
<dbReference type="GO" id="GO:0005509">
    <property type="term" value="F:calcium ion binding"/>
    <property type="evidence" value="ECO:0007669"/>
    <property type="project" value="InterPro"/>
</dbReference>
<evidence type="ECO:0000256" key="3">
    <source>
        <dbReference type="ARBA" id="ARBA00022490"/>
    </source>
</evidence>
<dbReference type="SUPFAM" id="SSF47473">
    <property type="entry name" value="EF-hand"/>
    <property type="match status" value="1"/>
</dbReference>
<keyword evidence="7" id="KW-0472">Membrane</keyword>
<comment type="subcellular location">
    <subcellularLocation>
        <location evidence="2">Cytoplasm</location>
    </subcellularLocation>
    <subcellularLocation>
        <location evidence="1">Endomembrane system</location>
    </subcellularLocation>
</comment>
<reference evidence="9" key="1">
    <citation type="submission" date="2021-12" db="EMBL/GenBank/DDBJ databases">
        <title>Prjna785345.</title>
        <authorList>
            <person name="Rujirawat T."/>
            <person name="Krajaejun T."/>
        </authorList>
    </citation>
    <scope>NUCLEOTIDE SEQUENCE</scope>
    <source>
        <strain evidence="9">Pi057C3</strain>
    </source>
</reference>
<dbReference type="PROSITE" id="PS00018">
    <property type="entry name" value="EF_HAND_1"/>
    <property type="match status" value="2"/>
</dbReference>
<keyword evidence="5" id="KW-0677">Repeat</keyword>
<dbReference type="Gene3D" id="3.80.10.10">
    <property type="entry name" value="Ribonuclease Inhibitor"/>
    <property type="match status" value="1"/>
</dbReference>
<evidence type="ECO:0000256" key="4">
    <source>
        <dbReference type="ARBA" id="ARBA00022723"/>
    </source>
</evidence>
<evidence type="ECO:0000256" key="7">
    <source>
        <dbReference type="ARBA" id="ARBA00023136"/>
    </source>
</evidence>
<evidence type="ECO:0000313" key="9">
    <source>
        <dbReference type="EMBL" id="KAJ0398358.1"/>
    </source>
</evidence>
<protein>
    <recommendedName>
        <fullName evidence="8">EF-hand domain-containing protein</fullName>
    </recommendedName>
</protein>
<feature type="domain" description="EF-hand" evidence="8">
    <location>
        <begin position="68"/>
        <end position="103"/>
    </location>
</feature>
<dbReference type="PANTHER" id="PTHR46735">
    <property type="entry name" value="CALPAIN, SMALL SUBUNIT 1 A-RELATED"/>
    <property type="match status" value="1"/>
</dbReference>
<keyword evidence="3" id="KW-0963">Cytoplasm</keyword>
<evidence type="ECO:0000259" key="8">
    <source>
        <dbReference type="PROSITE" id="PS50222"/>
    </source>
</evidence>
<dbReference type="AlphaFoldDB" id="A0AAD5Q7E6"/>
<sequence>MLNVNLTIQELDLSWNMLRFKSAAPIANALQLNYNLCELNLSYNGCGDQAFVAEHDYDKSGALGFEEFEDLFWRCGFAMVDSDNSGALNSKEVDKVLRLMGFDDVSEREIQSMMAKYDVNNSGEIDEAEFIEFMKGEFLQGRHSHPACLQKMTMCTMIYALSIVNFDAEA</sequence>
<evidence type="ECO:0000256" key="6">
    <source>
        <dbReference type="ARBA" id="ARBA00022837"/>
    </source>
</evidence>
<keyword evidence="4" id="KW-0479">Metal-binding</keyword>
<evidence type="ECO:0000256" key="1">
    <source>
        <dbReference type="ARBA" id="ARBA00004308"/>
    </source>
</evidence>
<keyword evidence="6" id="KW-0106">Calcium</keyword>
<dbReference type="GO" id="GO:0005737">
    <property type="term" value="C:cytoplasm"/>
    <property type="evidence" value="ECO:0007669"/>
    <property type="project" value="UniProtKB-SubCell"/>
</dbReference>
<accession>A0AAD5Q7E6</accession>
<dbReference type="Pfam" id="PF13499">
    <property type="entry name" value="EF-hand_7"/>
    <property type="match status" value="1"/>
</dbReference>
<evidence type="ECO:0000313" key="10">
    <source>
        <dbReference type="Proteomes" id="UP001209570"/>
    </source>
</evidence>
<dbReference type="SUPFAM" id="SSF52047">
    <property type="entry name" value="RNI-like"/>
    <property type="match status" value="1"/>
</dbReference>
<dbReference type="PANTHER" id="PTHR46735:SF3">
    <property type="entry name" value="CALPAIN SMALL SUBUNIT 1-RELATED"/>
    <property type="match status" value="1"/>
</dbReference>
<proteinExistence type="predicted"/>
<dbReference type="PROSITE" id="PS50222">
    <property type="entry name" value="EF_HAND_2"/>
    <property type="match status" value="2"/>
</dbReference>
<evidence type="ECO:0000256" key="5">
    <source>
        <dbReference type="ARBA" id="ARBA00022737"/>
    </source>
</evidence>
<gene>
    <name evidence="9" type="ORF">P43SY_004224</name>
</gene>
<name>A0AAD5Q7E6_PYTIN</name>
<dbReference type="EMBL" id="JAKCXM010000219">
    <property type="protein sequence ID" value="KAJ0398358.1"/>
    <property type="molecule type" value="Genomic_DNA"/>
</dbReference>
<dbReference type="SMART" id="SM00054">
    <property type="entry name" value="EFh"/>
    <property type="match status" value="2"/>
</dbReference>
<dbReference type="InterPro" id="IPR032675">
    <property type="entry name" value="LRR_dom_sf"/>
</dbReference>
<dbReference type="Gene3D" id="1.10.238.10">
    <property type="entry name" value="EF-hand"/>
    <property type="match status" value="1"/>
</dbReference>
<keyword evidence="10" id="KW-1185">Reference proteome</keyword>